<reference evidence="1 2" key="1">
    <citation type="submission" date="2018-06" db="EMBL/GenBank/DDBJ databases">
        <authorList>
            <consortium name="Pathogen Informatics"/>
            <person name="Doyle S."/>
        </authorList>
    </citation>
    <scope>NUCLEOTIDE SEQUENCE [LARGE SCALE GENOMIC DNA]</scope>
    <source>
        <strain evidence="1 2">NCTC8297</strain>
    </source>
</reference>
<dbReference type="Proteomes" id="UP000254741">
    <property type="component" value="Unassembled WGS sequence"/>
</dbReference>
<gene>
    <name evidence="1" type="primary">spaS_1</name>
    <name evidence="1" type="ORF">NCTC8297_01339</name>
</gene>
<organism evidence="1 2">
    <name type="scientific">Salmonella enterica subsp. arizonae</name>
    <dbReference type="NCBI Taxonomy" id="59203"/>
    <lineage>
        <taxon>Bacteria</taxon>
        <taxon>Pseudomonadati</taxon>
        <taxon>Pseudomonadota</taxon>
        <taxon>Gammaproteobacteria</taxon>
        <taxon>Enterobacterales</taxon>
        <taxon>Enterobacteriaceae</taxon>
        <taxon>Salmonella</taxon>
    </lineage>
</organism>
<dbReference type="EMBL" id="UGXG01000002">
    <property type="protein sequence ID" value="SUG46132.1"/>
    <property type="molecule type" value="Genomic_DNA"/>
</dbReference>
<name>A0A379T651_SALER</name>
<evidence type="ECO:0000313" key="2">
    <source>
        <dbReference type="Proteomes" id="UP000254741"/>
    </source>
</evidence>
<dbReference type="AlphaFoldDB" id="A0A379T651"/>
<protein>
    <submittedName>
        <fullName evidence="1">Virulence associated secretory protein</fullName>
    </submittedName>
</protein>
<accession>A0A379T651</accession>
<evidence type="ECO:0000313" key="1">
    <source>
        <dbReference type="EMBL" id="SUG46132.1"/>
    </source>
</evidence>
<sequence length="66" mass="7331">MAHLMSFMGIIKIIIAENFEQSMADYSLAVFRGRVKIPDSIYATLLSVFRITDVITDGFCAGDRGI</sequence>
<proteinExistence type="predicted"/>